<evidence type="ECO:0000256" key="12">
    <source>
        <dbReference type="RuleBase" id="RU003784"/>
    </source>
</evidence>
<evidence type="ECO:0000256" key="4">
    <source>
        <dbReference type="ARBA" id="ARBA00022679"/>
    </source>
</evidence>
<dbReference type="STRING" id="766136.BHF68_09675"/>
<comment type="similarity">
    <text evidence="3 10 13">Belongs to the IPP transferase family.</text>
</comment>
<feature type="binding site" evidence="10">
    <location>
        <begin position="12"/>
        <end position="19"/>
    </location>
    <ligand>
        <name>ATP</name>
        <dbReference type="ChEBI" id="CHEBI:30616"/>
    </ligand>
</feature>
<organism evidence="14 15">
    <name type="scientific">Desulfuribacillus alkaliarsenatis</name>
    <dbReference type="NCBI Taxonomy" id="766136"/>
    <lineage>
        <taxon>Bacteria</taxon>
        <taxon>Bacillati</taxon>
        <taxon>Bacillota</taxon>
        <taxon>Desulfuribacillia</taxon>
        <taxon>Desulfuribacillales</taxon>
        <taxon>Desulfuribacillaceae</taxon>
        <taxon>Desulfuribacillus</taxon>
    </lineage>
</organism>
<keyword evidence="15" id="KW-1185">Reference proteome</keyword>
<comment type="cofactor">
    <cofactor evidence="1 10">
        <name>Mg(2+)</name>
        <dbReference type="ChEBI" id="CHEBI:18420"/>
    </cofactor>
</comment>
<dbReference type="InterPro" id="IPR027417">
    <property type="entry name" value="P-loop_NTPase"/>
</dbReference>
<gene>
    <name evidence="10" type="primary">miaA</name>
    <name evidence="14" type="ORF">BHF68_09675</name>
</gene>
<dbReference type="Pfam" id="PF01715">
    <property type="entry name" value="IPPT"/>
    <property type="match status" value="1"/>
</dbReference>
<dbReference type="PANTHER" id="PTHR11088">
    <property type="entry name" value="TRNA DIMETHYLALLYLTRANSFERASE"/>
    <property type="match status" value="1"/>
</dbReference>
<sequence length="310" mass="35619">MEKLDNLIVIIGPTAVGKSQLGIDIAKRHNGEIISGDSMQVYKNLDIGTAKVTVNEMDGIPHHMLDILEPDEDFSAAKFKSYAAPIIKDINSRNKLPIIVGGTGLYIQSLIDDYNFIDIEGSEKFREEKQLFVEQYGSELLYKELVQIDSNAAAKIHSNDVKRIIRALEVYHLTNKKISELSKKGESPYNLIYIGLEMNRKDLYERINLRVDSMVDKGLIEEVKYLSNLHLPKDSTAMQAIGYKELFPFIRNEMSLDECIEILKRNTRRFAKRQLTWFKRDPRICWYDVGNNNWSTLLQKIDNLIAGKFN</sequence>
<comment type="function">
    <text evidence="2 10 12">Catalyzes the transfer of a dimethylallyl group onto the adenine at position 37 in tRNAs that read codons beginning with uridine, leading to the formation of N6-(dimethylallyl)adenosine (i(6)A).</text>
</comment>
<keyword evidence="8 10" id="KW-0460">Magnesium</keyword>
<protein>
    <recommendedName>
        <fullName evidence="10">tRNA dimethylallyltransferase</fullName>
        <ecNumber evidence="10">2.5.1.75</ecNumber>
    </recommendedName>
    <alternativeName>
        <fullName evidence="10">Dimethylallyl diphosphate:tRNA dimethylallyltransferase</fullName>
        <shortName evidence="10">DMAPP:tRNA dimethylallyltransferase</shortName>
        <shortName evidence="10">DMATase</shortName>
    </alternativeName>
    <alternativeName>
        <fullName evidence="10">Isopentenyl-diphosphate:tRNA isopentenyltransferase</fullName>
        <shortName evidence="10">IPP transferase</shortName>
        <shortName evidence="10">IPPT</shortName>
        <shortName evidence="10">IPTase</shortName>
    </alternativeName>
</protein>
<dbReference type="PANTHER" id="PTHR11088:SF60">
    <property type="entry name" value="TRNA DIMETHYLALLYLTRANSFERASE"/>
    <property type="match status" value="1"/>
</dbReference>
<dbReference type="InterPro" id="IPR039657">
    <property type="entry name" value="Dimethylallyltransferase"/>
</dbReference>
<dbReference type="Gene3D" id="3.40.50.300">
    <property type="entry name" value="P-loop containing nucleotide triphosphate hydrolases"/>
    <property type="match status" value="1"/>
</dbReference>
<feature type="site" description="Interaction with substrate tRNA" evidence="10">
    <location>
        <position position="126"/>
    </location>
</feature>
<feature type="region of interest" description="Interaction with substrate tRNA" evidence="10">
    <location>
        <begin position="37"/>
        <end position="40"/>
    </location>
</feature>
<comment type="subunit">
    <text evidence="10">Monomer.</text>
</comment>
<evidence type="ECO:0000256" key="3">
    <source>
        <dbReference type="ARBA" id="ARBA00005842"/>
    </source>
</evidence>
<dbReference type="HAMAP" id="MF_00185">
    <property type="entry name" value="IPP_trans"/>
    <property type="match status" value="1"/>
</dbReference>
<dbReference type="AlphaFoldDB" id="A0A1E5FZK3"/>
<dbReference type="OrthoDB" id="9776390at2"/>
<dbReference type="GO" id="GO:0006400">
    <property type="term" value="P:tRNA modification"/>
    <property type="evidence" value="ECO:0007669"/>
    <property type="project" value="TreeGrafter"/>
</dbReference>
<dbReference type="GO" id="GO:0005524">
    <property type="term" value="F:ATP binding"/>
    <property type="evidence" value="ECO:0007669"/>
    <property type="project" value="UniProtKB-UniRule"/>
</dbReference>
<evidence type="ECO:0000256" key="7">
    <source>
        <dbReference type="ARBA" id="ARBA00022840"/>
    </source>
</evidence>
<evidence type="ECO:0000256" key="13">
    <source>
        <dbReference type="RuleBase" id="RU003785"/>
    </source>
</evidence>
<keyword evidence="4 10" id="KW-0808">Transferase</keyword>
<evidence type="ECO:0000256" key="8">
    <source>
        <dbReference type="ARBA" id="ARBA00022842"/>
    </source>
</evidence>
<comment type="caution">
    <text evidence="14">The sequence shown here is derived from an EMBL/GenBank/DDBJ whole genome shotgun (WGS) entry which is preliminary data.</text>
</comment>
<feature type="binding site" evidence="10">
    <location>
        <begin position="14"/>
        <end position="19"/>
    </location>
    <ligand>
        <name>substrate</name>
    </ligand>
</feature>
<evidence type="ECO:0000256" key="1">
    <source>
        <dbReference type="ARBA" id="ARBA00001946"/>
    </source>
</evidence>
<dbReference type="EMBL" id="MIJE01000033">
    <property type="protein sequence ID" value="OEF96006.1"/>
    <property type="molecule type" value="Genomic_DNA"/>
</dbReference>
<evidence type="ECO:0000256" key="9">
    <source>
        <dbReference type="ARBA" id="ARBA00049563"/>
    </source>
</evidence>
<feature type="site" description="Interaction with substrate tRNA" evidence="10">
    <location>
        <position position="103"/>
    </location>
</feature>
<keyword evidence="6 10" id="KW-0547">Nucleotide-binding</keyword>
<reference evidence="14 15" key="1">
    <citation type="submission" date="2016-09" db="EMBL/GenBank/DDBJ databases">
        <title>Draft genome sequence for the type strain of Desulfuribacillus alkaliarsenatis AHT28, an obligately anaerobic, sulfidogenic bacterium isolated from Russian soda lake sediments.</title>
        <authorList>
            <person name="Abin C.A."/>
            <person name="Hollibaugh J.T."/>
        </authorList>
    </citation>
    <scope>NUCLEOTIDE SEQUENCE [LARGE SCALE GENOMIC DNA]</scope>
    <source>
        <strain evidence="14 15">AHT28</strain>
    </source>
</reference>
<dbReference type="NCBIfam" id="TIGR00174">
    <property type="entry name" value="miaA"/>
    <property type="match status" value="1"/>
</dbReference>
<keyword evidence="5 10" id="KW-0819">tRNA processing</keyword>
<dbReference type="Gene3D" id="1.10.20.140">
    <property type="match status" value="1"/>
</dbReference>
<proteinExistence type="inferred from homology"/>
<evidence type="ECO:0000313" key="14">
    <source>
        <dbReference type="EMBL" id="OEF96006.1"/>
    </source>
</evidence>
<evidence type="ECO:0000313" key="15">
    <source>
        <dbReference type="Proteomes" id="UP000094296"/>
    </source>
</evidence>
<comment type="caution">
    <text evidence="10">Lacks conserved residue(s) required for the propagation of feature annotation.</text>
</comment>
<evidence type="ECO:0000256" key="6">
    <source>
        <dbReference type="ARBA" id="ARBA00022741"/>
    </source>
</evidence>
<dbReference type="SUPFAM" id="SSF52540">
    <property type="entry name" value="P-loop containing nucleoside triphosphate hydrolases"/>
    <property type="match status" value="1"/>
</dbReference>
<evidence type="ECO:0000256" key="10">
    <source>
        <dbReference type="HAMAP-Rule" id="MF_00185"/>
    </source>
</evidence>
<evidence type="ECO:0000256" key="11">
    <source>
        <dbReference type="RuleBase" id="RU003783"/>
    </source>
</evidence>
<dbReference type="Proteomes" id="UP000094296">
    <property type="component" value="Unassembled WGS sequence"/>
</dbReference>
<keyword evidence="7 10" id="KW-0067">ATP-binding</keyword>
<name>A0A1E5FZK3_9FIRM</name>
<accession>A0A1E5FZK3</accession>
<comment type="catalytic activity">
    <reaction evidence="9 10 11">
        <text>adenosine(37) in tRNA + dimethylallyl diphosphate = N(6)-dimethylallyladenosine(37) in tRNA + diphosphate</text>
        <dbReference type="Rhea" id="RHEA:26482"/>
        <dbReference type="Rhea" id="RHEA-COMP:10162"/>
        <dbReference type="Rhea" id="RHEA-COMP:10375"/>
        <dbReference type="ChEBI" id="CHEBI:33019"/>
        <dbReference type="ChEBI" id="CHEBI:57623"/>
        <dbReference type="ChEBI" id="CHEBI:74411"/>
        <dbReference type="ChEBI" id="CHEBI:74415"/>
        <dbReference type="EC" id="2.5.1.75"/>
    </reaction>
</comment>
<dbReference type="GO" id="GO:0052381">
    <property type="term" value="F:tRNA dimethylallyltransferase activity"/>
    <property type="evidence" value="ECO:0007669"/>
    <property type="project" value="UniProtKB-UniRule"/>
</dbReference>
<evidence type="ECO:0000256" key="2">
    <source>
        <dbReference type="ARBA" id="ARBA00003213"/>
    </source>
</evidence>
<dbReference type="RefSeq" id="WP_069643926.1">
    <property type="nucleotide sequence ID" value="NZ_MIJE01000033.1"/>
</dbReference>
<dbReference type="InterPro" id="IPR018022">
    <property type="entry name" value="IPT"/>
</dbReference>
<evidence type="ECO:0000256" key="5">
    <source>
        <dbReference type="ARBA" id="ARBA00022694"/>
    </source>
</evidence>
<dbReference type="EC" id="2.5.1.75" evidence="10"/>